<dbReference type="RefSeq" id="WP_132702806.1">
    <property type="nucleotide sequence ID" value="NZ_SLZR01000015.1"/>
</dbReference>
<feature type="signal peptide" evidence="2">
    <location>
        <begin position="1"/>
        <end position="26"/>
    </location>
</feature>
<evidence type="ECO:0000256" key="1">
    <source>
        <dbReference type="SAM" id="MobiDB-lite"/>
    </source>
</evidence>
<dbReference type="EMBL" id="SLZR01000015">
    <property type="protein sequence ID" value="TCS38765.1"/>
    <property type="molecule type" value="Genomic_DNA"/>
</dbReference>
<dbReference type="OrthoDB" id="9844830at2"/>
<organism evidence="3 4">
    <name type="scientific">Reinekea marinisedimentorum</name>
    <dbReference type="NCBI Taxonomy" id="230495"/>
    <lineage>
        <taxon>Bacteria</taxon>
        <taxon>Pseudomonadati</taxon>
        <taxon>Pseudomonadota</taxon>
        <taxon>Gammaproteobacteria</taxon>
        <taxon>Oceanospirillales</taxon>
        <taxon>Saccharospirillaceae</taxon>
        <taxon>Reinekea</taxon>
    </lineage>
</organism>
<evidence type="ECO:0000256" key="2">
    <source>
        <dbReference type="SAM" id="SignalP"/>
    </source>
</evidence>
<evidence type="ECO:0000313" key="4">
    <source>
        <dbReference type="Proteomes" id="UP000295793"/>
    </source>
</evidence>
<feature type="chain" id="PRO_5020443495" description="Polysaccharide lyase-like protein" evidence="2">
    <location>
        <begin position="27"/>
        <end position="238"/>
    </location>
</feature>
<dbReference type="Proteomes" id="UP000295793">
    <property type="component" value="Unassembled WGS sequence"/>
</dbReference>
<dbReference type="AlphaFoldDB" id="A0A4R3I297"/>
<name>A0A4R3I297_9GAMM</name>
<reference evidence="3 4" key="1">
    <citation type="submission" date="2019-03" db="EMBL/GenBank/DDBJ databases">
        <title>Genomic Encyclopedia of Archaeal and Bacterial Type Strains, Phase II (KMG-II): from individual species to whole genera.</title>
        <authorList>
            <person name="Goeker M."/>
        </authorList>
    </citation>
    <scope>NUCLEOTIDE SEQUENCE [LARGE SCALE GENOMIC DNA]</scope>
    <source>
        <strain evidence="3 4">DSM 15388</strain>
    </source>
</reference>
<evidence type="ECO:0008006" key="5">
    <source>
        <dbReference type="Google" id="ProtNLM"/>
    </source>
</evidence>
<feature type="compositionally biased region" description="Low complexity" evidence="1">
    <location>
        <begin position="41"/>
        <end position="59"/>
    </location>
</feature>
<keyword evidence="2" id="KW-0732">Signal</keyword>
<evidence type="ECO:0000313" key="3">
    <source>
        <dbReference type="EMBL" id="TCS38765.1"/>
    </source>
</evidence>
<keyword evidence="4" id="KW-1185">Reference proteome</keyword>
<accession>A0A4R3I297</accession>
<proteinExistence type="predicted"/>
<sequence length="238" mass="26500">MKTFPLLARRSLIFACSLTLVSAAFAGSFSDVTWTQDYSNSPTQDTSGSGTTPSTSGATNSMDTYTFIISTSDSSTTQRQEWKYERRSGLMAMTVYFKINSDYSDDFDKIGIAQNHDDQTGSEGVFAIYQVRKNGSNWEFGVQGDTTDASNSYSTFDTVEIELDTWYKLRVRSYVGGVDDSYENGRLIDSSTGEILWEENIEGGGDDEGYYKIGAYKLTDGYGPISISYKNIQFWEGE</sequence>
<feature type="region of interest" description="Disordered" evidence="1">
    <location>
        <begin position="40"/>
        <end position="59"/>
    </location>
</feature>
<gene>
    <name evidence="3" type="ORF">BCF53_11539</name>
</gene>
<comment type="caution">
    <text evidence="3">The sequence shown here is derived from an EMBL/GenBank/DDBJ whole genome shotgun (WGS) entry which is preliminary data.</text>
</comment>
<protein>
    <recommendedName>
        <fullName evidence="5">Polysaccharide lyase-like protein</fullName>
    </recommendedName>
</protein>